<proteinExistence type="predicted"/>
<dbReference type="Pfam" id="PF13349">
    <property type="entry name" value="DUF4097"/>
    <property type="match status" value="1"/>
</dbReference>
<comment type="caution">
    <text evidence="4">The sequence shown here is derived from an EMBL/GenBank/DDBJ whole genome shotgun (WGS) entry which is preliminary data.</text>
</comment>
<accession>A0ABQ6FTF3</accession>
<evidence type="ECO:0000259" key="3">
    <source>
        <dbReference type="Pfam" id="PF13349"/>
    </source>
</evidence>
<dbReference type="InterPro" id="IPR025164">
    <property type="entry name" value="Toastrack_DUF4097"/>
</dbReference>
<keyword evidence="2" id="KW-0812">Transmembrane</keyword>
<gene>
    <name evidence="4" type="ORF">KDH_43980</name>
</gene>
<protein>
    <recommendedName>
        <fullName evidence="3">DUF4097 domain-containing protein</fullName>
    </recommendedName>
</protein>
<reference evidence="4 5" key="1">
    <citation type="submission" date="2023-02" db="EMBL/GenBank/DDBJ databases">
        <title>Dictyobacter halimunensis sp. nov., a new member of the class Ktedonobacteria from forest soil in a geothermal area.</title>
        <authorList>
            <person name="Rachmania M.K."/>
            <person name="Ningsih F."/>
            <person name="Sakai Y."/>
            <person name="Yabe S."/>
            <person name="Yokota A."/>
            <person name="Sjamsuridzal W."/>
        </authorList>
    </citation>
    <scope>NUCLEOTIDE SEQUENCE [LARGE SCALE GENOMIC DNA]</scope>
    <source>
        <strain evidence="4 5">S3.2.2.5</strain>
    </source>
</reference>
<dbReference type="RefSeq" id="WP_338253532.1">
    <property type="nucleotide sequence ID" value="NZ_BSRI01000002.1"/>
</dbReference>
<keyword evidence="2" id="KW-0472">Membrane</keyword>
<feature type="domain" description="DUF4097" evidence="3">
    <location>
        <begin position="194"/>
        <end position="365"/>
    </location>
</feature>
<feature type="region of interest" description="Disordered" evidence="1">
    <location>
        <begin position="1"/>
        <end position="43"/>
    </location>
</feature>
<evidence type="ECO:0000313" key="4">
    <source>
        <dbReference type="EMBL" id="GLV57562.1"/>
    </source>
</evidence>
<feature type="transmembrane region" description="Helical" evidence="2">
    <location>
        <begin position="86"/>
        <end position="107"/>
    </location>
</feature>
<evidence type="ECO:0000313" key="5">
    <source>
        <dbReference type="Proteomes" id="UP001344906"/>
    </source>
</evidence>
<sequence length="369" mass="39747">MGKQQSSFDDSHSQEPQRPFDGYADPTAPVYEHPQQQAQQERERAPVPLYLEGYRGPVDDFPQREMLGEKLVPAPGPSPFLKALKFIPPALILCLLLFMLAGGGNLFKQMVQAKNTTTQQLAADHPCNVVIHNARGRVRLHGSDNSPVSVTSTRYNASWISRPGSEMNVDARVVDNGHTILVNTDQPGDGEHSDAQSMDLDVTVPTFINVQITANHGAVKIDGITGNMNVEASDSINAQNVHSGDGHIAFYSRDGAIDVDQVDGQVAFTTNQGHIEVGDAHLTGPSHMRSQDGKIVFDGNVDPENDYSFASRGGAIDVSLPSNASFNLRVFADHSSVDNEFGSNVVGTGPRAHIGIATMSGNVEINEDN</sequence>
<evidence type="ECO:0000256" key="2">
    <source>
        <dbReference type="SAM" id="Phobius"/>
    </source>
</evidence>
<dbReference type="Proteomes" id="UP001344906">
    <property type="component" value="Unassembled WGS sequence"/>
</dbReference>
<keyword evidence="2" id="KW-1133">Transmembrane helix</keyword>
<name>A0ABQ6FTF3_9CHLR</name>
<evidence type="ECO:0000256" key="1">
    <source>
        <dbReference type="SAM" id="MobiDB-lite"/>
    </source>
</evidence>
<organism evidence="4 5">
    <name type="scientific">Dictyobacter halimunensis</name>
    <dbReference type="NCBI Taxonomy" id="3026934"/>
    <lineage>
        <taxon>Bacteria</taxon>
        <taxon>Bacillati</taxon>
        <taxon>Chloroflexota</taxon>
        <taxon>Ktedonobacteria</taxon>
        <taxon>Ktedonobacterales</taxon>
        <taxon>Dictyobacteraceae</taxon>
        <taxon>Dictyobacter</taxon>
    </lineage>
</organism>
<keyword evidence="5" id="KW-1185">Reference proteome</keyword>
<dbReference type="EMBL" id="BSRI01000002">
    <property type="protein sequence ID" value="GLV57562.1"/>
    <property type="molecule type" value="Genomic_DNA"/>
</dbReference>